<evidence type="ECO:0000313" key="4">
    <source>
        <dbReference type="Proteomes" id="UP000226442"/>
    </source>
</evidence>
<dbReference type="Proteomes" id="UP000226442">
    <property type="component" value="Unassembled WGS sequence"/>
</dbReference>
<dbReference type="AlphaFoldDB" id="A0A2G4EXR2"/>
<dbReference type="Pfam" id="PF02557">
    <property type="entry name" value="VanY"/>
    <property type="match status" value="1"/>
</dbReference>
<comment type="caution">
    <text evidence="3">The sequence shown here is derived from an EMBL/GenBank/DDBJ whole genome shotgun (WGS) entry which is preliminary data.</text>
</comment>
<dbReference type="Gene3D" id="3.30.1380.10">
    <property type="match status" value="1"/>
</dbReference>
<accession>A0A2G4EXR2</accession>
<dbReference type="InterPro" id="IPR009045">
    <property type="entry name" value="Zn_M74/Hedgehog-like"/>
</dbReference>
<keyword evidence="3" id="KW-0645">Protease</keyword>
<dbReference type="EMBL" id="NXIB02000108">
    <property type="protein sequence ID" value="PHX54323.1"/>
    <property type="molecule type" value="Genomic_DNA"/>
</dbReference>
<organism evidence="3 4">
    <name type="scientific">Tychonema bourrellyi FEM_GT703</name>
    <dbReference type="NCBI Taxonomy" id="2040638"/>
    <lineage>
        <taxon>Bacteria</taxon>
        <taxon>Bacillati</taxon>
        <taxon>Cyanobacteriota</taxon>
        <taxon>Cyanophyceae</taxon>
        <taxon>Oscillatoriophycideae</taxon>
        <taxon>Oscillatoriales</taxon>
        <taxon>Microcoleaceae</taxon>
        <taxon>Tychonema</taxon>
    </lineage>
</organism>
<evidence type="ECO:0000259" key="2">
    <source>
        <dbReference type="Pfam" id="PF02557"/>
    </source>
</evidence>
<dbReference type="InterPro" id="IPR036366">
    <property type="entry name" value="PGBDSf"/>
</dbReference>
<dbReference type="GO" id="GO:0004180">
    <property type="term" value="F:carboxypeptidase activity"/>
    <property type="evidence" value="ECO:0007669"/>
    <property type="project" value="UniProtKB-KW"/>
</dbReference>
<dbReference type="SUPFAM" id="SSF47090">
    <property type="entry name" value="PGBD-like"/>
    <property type="match status" value="1"/>
</dbReference>
<dbReference type="SUPFAM" id="SSF55166">
    <property type="entry name" value="Hedgehog/DD-peptidase"/>
    <property type="match status" value="1"/>
</dbReference>
<dbReference type="InterPro" id="IPR036365">
    <property type="entry name" value="PGBD-like_sf"/>
</dbReference>
<reference evidence="3" key="1">
    <citation type="submission" date="2017-10" db="EMBL/GenBank/DDBJ databases">
        <title>Draft genome sequence of the planktic cyanobacteria Tychonema bourrellyi isolated from alpine lentic freshwater.</title>
        <authorList>
            <person name="Tett A."/>
            <person name="Armanini F."/>
            <person name="Asnicar F."/>
            <person name="Boscaini A."/>
            <person name="Pasolli E."/>
            <person name="Zolfo M."/>
            <person name="Donati C."/>
            <person name="Salmaso N."/>
            <person name="Segata N."/>
        </authorList>
    </citation>
    <scope>NUCLEOTIDE SEQUENCE</scope>
    <source>
        <strain evidence="3">FEM_GT703</strain>
    </source>
</reference>
<proteinExistence type="predicted"/>
<feature type="domain" description="D-alanyl-D-alanine carboxypeptidase-like core" evidence="2">
    <location>
        <begin position="73"/>
        <end position="136"/>
    </location>
</feature>
<dbReference type="InterPro" id="IPR002477">
    <property type="entry name" value="Peptidoglycan-bd-like"/>
</dbReference>
<name>A0A2G4EXR2_9CYAN</name>
<evidence type="ECO:0000259" key="1">
    <source>
        <dbReference type="Pfam" id="PF01471"/>
    </source>
</evidence>
<dbReference type="CDD" id="cd14814">
    <property type="entry name" value="Peptidase_M15"/>
    <property type="match status" value="1"/>
</dbReference>
<dbReference type="Pfam" id="PF01471">
    <property type="entry name" value="PG_binding_1"/>
    <property type="match status" value="1"/>
</dbReference>
<keyword evidence="3" id="KW-0121">Carboxypeptidase</keyword>
<dbReference type="Gene3D" id="1.10.101.10">
    <property type="entry name" value="PGBD-like superfamily/PGBD"/>
    <property type="match status" value="1"/>
</dbReference>
<gene>
    <name evidence="3" type="ORF">CP500_016750</name>
</gene>
<protein>
    <submittedName>
        <fullName evidence="3">D-alanyl-D-alanine carboxypeptidase</fullName>
    </submittedName>
</protein>
<feature type="domain" description="Peptidoglycan binding-like" evidence="1">
    <location>
        <begin position="226"/>
        <end position="285"/>
    </location>
</feature>
<keyword evidence="3" id="KW-0378">Hydrolase</keyword>
<dbReference type="RefSeq" id="WP_096829488.1">
    <property type="nucleotide sequence ID" value="NZ_NXIB02000108.1"/>
</dbReference>
<dbReference type="InterPro" id="IPR003709">
    <property type="entry name" value="VanY-like_core_dom"/>
</dbReference>
<dbReference type="GO" id="GO:0006508">
    <property type="term" value="P:proteolysis"/>
    <property type="evidence" value="ECO:0007669"/>
    <property type="project" value="InterPro"/>
</dbReference>
<keyword evidence="4" id="KW-1185">Reference proteome</keyword>
<dbReference type="OrthoDB" id="490494at2"/>
<sequence>MPKLKDTLLINACNTGLIRGLNLQIIAVLNSIVPNLLVDFTDIEGVVAVGDKNNPFLQAAAKNSLKIAVAERRKAEGNSVQLIVNSAYRTVAQQYLLNLQFRQVSDQCGIQAVAPPGFSNHEGGLALDIQDYEGWEPYLEKNSYVWFGLGDKPHYDYRFFAATRDDIGTLGIRAFQMLWNKYNSTDMIKVDGNFGPQTEARLRESMAEGFGNPFPRVLTLQKPPMTGDDVRKIQQSLVSNKLTKIEIPINGIFDAATEAAVKQFQEATKRLAVDGAVGSLTLKALGLV</sequence>
<evidence type="ECO:0000313" key="3">
    <source>
        <dbReference type="EMBL" id="PHX54323.1"/>
    </source>
</evidence>